<dbReference type="Pfam" id="PF07707">
    <property type="entry name" value="BACK"/>
    <property type="match status" value="1"/>
</dbReference>
<dbReference type="InterPro" id="IPR006652">
    <property type="entry name" value="Kelch_1"/>
</dbReference>
<dbReference type="Pfam" id="PF01344">
    <property type="entry name" value="Kelch_1"/>
    <property type="match status" value="1"/>
</dbReference>
<dbReference type="Proteomes" id="UP000217428">
    <property type="component" value="Segment"/>
</dbReference>
<dbReference type="PANTHER" id="PTHR45632:SF3">
    <property type="entry name" value="KELCH-LIKE PROTEIN 32"/>
    <property type="match status" value="1"/>
</dbReference>
<evidence type="ECO:0000313" key="4">
    <source>
        <dbReference type="EMBL" id="ASK51356.1"/>
    </source>
</evidence>
<evidence type="ECO:0000259" key="3">
    <source>
        <dbReference type="PROSITE" id="PS50097"/>
    </source>
</evidence>
<gene>
    <name evidence="4" type="ORF">EPTV-WA-155</name>
</gene>
<dbReference type="OrthoDB" id="7868at10239"/>
<keyword evidence="5" id="KW-1185">Reference proteome</keyword>
<evidence type="ECO:0000313" key="5">
    <source>
        <dbReference type="Proteomes" id="UP000217428"/>
    </source>
</evidence>
<accession>A0A220T6M4</accession>
<keyword evidence="1" id="KW-0880">Kelch repeat</keyword>
<keyword evidence="2" id="KW-0677">Repeat</keyword>
<feature type="domain" description="BTB" evidence="3">
    <location>
        <begin position="24"/>
        <end position="91"/>
    </location>
</feature>
<protein>
    <submittedName>
        <fullName evidence="4">BTB kelch-domain protein</fullName>
    </submittedName>
</protein>
<dbReference type="EMBL" id="KY747497">
    <property type="protein sequence ID" value="ASK51356.1"/>
    <property type="molecule type" value="Genomic_DNA"/>
</dbReference>
<dbReference type="SMART" id="SM00875">
    <property type="entry name" value="BACK"/>
    <property type="match status" value="1"/>
</dbReference>
<dbReference type="SUPFAM" id="SSF54695">
    <property type="entry name" value="POZ domain"/>
    <property type="match status" value="1"/>
</dbReference>
<dbReference type="Gene3D" id="1.25.40.420">
    <property type="match status" value="1"/>
</dbReference>
<dbReference type="InterPro" id="IPR011333">
    <property type="entry name" value="SKP1/BTB/POZ_sf"/>
</dbReference>
<evidence type="ECO:0000256" key="1">
    <source>
        <dbReference type="ARBA" id="ARBA00022441"/>
    </source>
</evidence>
<dbReference type="SMART" id="SM00612">
    <property type="entry name" value="Kelch"/>
    <property type="match status" value="5"/>
</dbReference>
<dbReference type="InterPro" id="IPR015915">
    <property type="entry name" value="Kelch-typ_b-propeller"/>
</dbReference>
<dbReference type="Gene3D" id="2.120.10.80">
    <property type="entry name" value="Kelch-type beta propeller"/>
    <property type="match status" value="1"/>
</dbReference>
<dbReference type="InterPro" id="IPR024182">
    <property type="entry name" value="Vaccinia_A55R"/>
</dbReference>
<name>A0A220T6M4_9POXV</name>
<dbReference type="Pfam" id="PF00651">
    <property type="entry name" value="BTB"/>
    <property type="match status" value="1"/>
</dbReference>
<sequence>MITNRFNLEKTYEISMMQEKGTFCDVTLIANNEKIQAHKIILSSASDYFKAMLSNNFKESSMTEITIYGIDALTLKQLIKYIYTGDLQISESNVEVLLMKADYLQITSVVKLCELFLLKKLSIYNCVKMYNFTKEFNRYEIAKTILQFIIENIMDVITDPMFKTLTFNDMYNILKSDDLNINDEDMAAIILTKWLTETSNICTKKLLNCIRIQLLSKYAIQILQQHICINENLECVKILSSSIQNIEQIPRINTLESVIALGTKKFSLLKVPITSPITKKWSVESFLPVHRQKFSVAILDSNIYIAGGIVNGSPKASVLCYDTINKLWKNVTSLSSPRYCASMVVYKNRLVIIGGKTNYHHFLDNVESWRPGKNSWSKLPSLNEPCCDIASVVVDNKIYNIGGLIQRKNKYNVKIRSTNVVETLTKYGWISCSSLPEPRSAMSIITYENYIYATGGYITGLCGSKSFFKSLIFYKYDIITNSWSVIAPAIKSAYTPSHGMEKKLFIVGGFPYCNYSKTVEKYNVNKNEWQNILSNFV</sequence>
<organism evidence="4 5">
    <name type="scientific">Eptesipox virus</name>
    <dbReference type="NCBI Taxonomy" id="1329402"/>
    <lineage>
        <taxon>Viruses</taxon>
        <taxon>Varidnaviria</taxon>
        <taxon>Bamfordvirae</taxon>
        <taxon>Nucleocytoviricota</taxon>
        <taxon>Pokkesviricetes</taxon>
        <taxon>Chitovirales</taxon>
        <taxon>Poxviridae</taxon>
        <taxon>Chordopoxvirinae</taxon>
        <taxon>Vespertilionpoxvirus</taxon>
        <taxon>Vespertilionpoxvirus eptesipox</taxon>
    </lineage>
</organism>
<dbReference type="InterPro" id="IPR000210">
    <property type="entry name" value="BTB/POZ_dom"/>
</dbReference>
<evidence type="ECO:0000256" key="2">
    <source>
        <dbReference type="ARBA" id="ARBA00022737"/>
    </source>
</evidence>
<dbReference type="Pfam" id="PF24681">
    <property type="entry name" value="Kelch_KLHDC2_KLHL20_DRC7"/>
    <property type="match status" value="1"/>
</dbReference>
<proteinExistence type="predicted"/>
<dbReference type="PROSITE" id="PS50097">
    <property type="entry name" value="BTB"/>
    <property type="match status" value="1"/>
</dbReference>
<reference evidence="4 5" key="1">
    <citation type="journal article" date="2017" name="Virus Genes">
        <title>Characterization of Eptesipoxvirus, a novel poxvirus from a microchiropteran bat.</title>
        <authorList>
            <person name="Tu S.L."/>
            <person name="Nakazawa Y."/>
            <person name="Gao J."/>
            <person name="Wilkins K."/>
            <person name="Gallardo-Romero N."/>
            <person name="Li Y."/>
            <person name="Emerson G.L."/>
            <person name="Carroll D.S."/>
            <person name="Upton C."/>
        </authorList>
    </citation>
    <scope>NUCLEOTIDE SEQUENCE [LARGE SCALE GENOMIC DNA]</scope>
    <source>
        <strain evidence="4 5">Washington</strain>
    </source>
</reference>
<dbReference type="PANTHER" id="PTHR45632">
    <property type="entry name" value="LD33804P"/>
    <property type="match status" value="1"/>
</dbReference>
<dbReference type="SMART" id="SM00225">
    <property type="entry name" value="BTB"/>
    <property type="match status" value="1"/>
</dbReference>
<dbReference type="SUPFAM" id="SSF117281">
    <property type="entry name" value="Kelch motif"/>
    <property type="match status" value="1"/>
</dbReference>
<dbReference type="InterPro" id="IPR011705">
    <property type="entry name" value="BACK"/>
</dbReference>
<dbReference type="Gene3D" id="3.30.710.10">
    <property type="entry name" value="Potassium Channel Kv1.1, Chain A"/>
    <property type="match status" value="1"/>
</dbReference>
<dbReference type="PIRSF" id="PIRSF003716">
    <property type="entry name" value="VAC_F3L"/>
    <property type="match status" value="1"/>
</dbReference>